<evidence type="ECO:0000313" key="11">
    <source>
        <dbReference type="Proteomes" id="UP000231586"/>
    </source>
</evidence>
<proteinExistence type="inferred from homology"/>
<dbReference type="Gene3D" id="3.30.70.260">
    <property type="match status" value="1"/>
</dbReference>
<evidence type="ECO:0000256" key="6">
    <source>
        <dbReference type="ARBA" id="ARBA00023239"/>
    </source>
</evidence>
<keyword evidence="11" id="KW-1185">Reference proteome</keyword>
<dbReference type="AlphaFoldDB" id="A0A2M8WTF6"/>
<dbReference type="GO" id="GO:0004794">
    <property type="term" value="F:threonine deaminase activity"/>
    <property type="evidence" value="ECO:0007669"/>
    <property type="project" value="UniProtKB-EC"/>
</dbReference>
<dbReference type="EMBL" id="PGTZ01000007">
    <property type="protein sequence ID" value="PJI94168.1"/>
    <property type="molecule type" value="Genomic_DNA"/>
</dbReference>
<dbReference type="Gene3D" id="3.40.50.1100">
    <property type="match status" value="2"/>
</dbReference>
<evidence type="ECO:0000256" key="8">
    <source>
        <dbReference type="ARBA" id="ARBA00031427"/>
    </source>
</evidence>
<evidence type="ECO:0000256" key="1">
    <source>
        <dbReference type="ARBA" id="ARBA00001274"/>
    </source>
</evidence>
<dbReference type="PANTHER" id="PTHR48078:SF6">
    <property type="entry name" value="L-THREONINE DEHYDRATASE CATABOLIC TDCB"/>
    <property type="match status" value="1"/>
</dbReference>
<accession>A0A2M8WTF6</accession>
<gene>
    <name evidence="10" type="ORF">CLV34_1655</name>
</gene>
<dbReference type="InterPro" id="IPR002912">
    <property type="entry name" value="ACT_dom"/>
</dbReference>
<dbReference type="GO" id="GO:0006565">
    <property type="term" value="P:L-serine catabolic process"/>
    <property type="evidence" value="ECO:0007669"/>
    <property type="project" value="TreeGrafter"/>
</dbReference>
<comment type="caution">
    <text evidence="10">The sequence shown here is derived from an EMBL/GenBank/DDBJ whole genome shotgun (WGS) entry which is preliminary data.</text>
</comment>
<comment type="similarity">
    <text evidence="3">Belongs to the serine/threonine dehydratase family.</text>
</comment>
<dbReference type="PANTHER" id="PTHR48078">
    <property type="entry name" value="THREONINE DEHYDRATASE, MITOCHONDRIAL-RELATED"/>
    <property type="match status" value="1"/>
</dbReference>
<dbReference type="CDD" id="cd01562">
    <property type="entry name" value="Thr-dehyd"/>
    <property type="match status" value="1"/>
</dbReference>
<dbReference type="InterPro" id="IPR005789">
    <property type="entry name" value="Thr_deHydtase_catblc"/>
</dbReference>
<evidence type="ECO:0000256" key="5">
    <source>
        <dbReference type="ARBA" id="ARBA00022898"/>
    </source>
</evidence>
<dbReference type="Proteomes" id="UP000231586">
    <property type="component" value="Unassembled WGS sequence"/>
</dbReference>
<reference evidence="10 11" key="1">
    <citation type="submission" date="2017-11" db="EMBL/GenBank/DDBJ databases">
        <title>Genomic Encyclopedia of Archaeal and Bacterial Type Strains, Phase II (KMG-II): From Individual Species to Whole Genera.</title>
        <authorList>
            <person name="Goeker M."/>
        </authorList>
    </citation>
    <scope>NUCLEOTIDE SEQUENCE [LARGE SCALE GENOMIC DNA]</scope>
    <source>
        <strain evidence="10 11">DSM 22413</strain>
    </source>
</reference>
<evidence type="ECO:0000256" key="4">
    <source>
        <dbReference type="ARBA" id="ARBA00012096"/>
    </source>
</evidence>
<dbReference type="InterPro" id="IPR001926">
    <property type="entry name" value="TrpB-like_PALP"/>
</dbReference>
<evidence type="ECO:0000313" key="10">
    <source>
        <dbReference type="EMBL" id="PJI94168.1"/>
    </source>
</evidence>
<dbReference type="OrthoDB" id="9811476at2"/>
<dbReference type="EC" id="4.3.1.19" evidence="4"/>
<dbReference type="SUPFAM" id="SSF53686">
    <property type="entry name" value="Tryptophan synthase beta subunit-like PLP-dependent enzymes"/>
    <property type="match status" value="1"/>
</dbReference>
<dbReference type="Pfam" id="PF01842">
    <property type="entry name" value="ACT"/>
    <property type="match status" value="1"/>
</dbReference>
<comment type="cofactor">
    <cofactor evidence="2">
        <name>pyridoxal 5'-phosphate</name>
        <dbReference type="ChEBI" id="CHEBI:597326"/>
    </cofactor>
</comment>
<keyword evidence="6" id="KW-0456">Lyase</keyword>
<dbReference type="GO" id="GO:0009097">
    <property type="term" value="P:isoleucine biosynthetic process"/>
    <property type="evidence" value="ECO:0007669"/>
    <property type="project" value="TreeGrafter"/>
</dbReference>
<sequence length="405" mass="41677">MTVGLAEVRAAARELDGVVKETPLLDSRVLSEAVGVDVLLKAENLQRTGSFKVRGAYVRMSRLTADEKARGVVAASAGNHAQGVALAAALLGIRAVIFMPVDAALPKVAATREHGAEVRLVGLTVDDALVAAHDEAERTGAVFIHPFDHPDVVAGQGTLGLDVLAQCPDVRTVLVPMGGGGLVAGVAAALAEAAPHVRVVAVQASQVASYGAAREAGHVVSVPVRPTMADGIAVGRTGQVPFELLDRLGVDVVGVSEDDLSRALLLVAERAKLLVEPAGAAGVAALLAAADRGDSPFEGPVVAVLSGGNVDPVVLLRVIRHGLVAAGRYLQLRIMLDDRPGSLARLLEILAVRGCNIMHIDHGRTDVGLSVDTVAVRLQVETKGPGHQEEVVAALREAGYALVAG</sequence>
<name>A0A2M8WTF6_9MICO</name>
<protein>
    <recommendedName>
        <fullName evidence="4">threonine ammonia-lyase</fullName>
        <ecNumber evidence="4">4.3.1.19</ecNumber>
    </recommendedName>
    <alternativeName>
        <fullName evidence="8">Threonine deaminase</fullName>
    </alternativeName>
</protein>
<dbReference type="InterPro" id="IPR044561">
    <property type="entry name" value="ACT_ThrD-II-like"/>
</dbReference>
<dbReference type="RefSeq" id="WP_100349744.1">
    <property type="nucleotide sequence ID" value="NZ_PGTZ01000007.1"/>
</dbReference>
<organism evidence="10 11">
    <name type="scientific">Luteimicrobium subarcticum</name>
    <dbReference type="NCBI Taxonomy" id="620910"/>
    <lineage>
        <taxon>Bacteria</taxon>
        <taxon>Bacillati</taxon>
        <taxon>Actinomycetota</taxon>
        <taxon>Actinomycetes</taxon>
        <taxon>Micrococcales</taxon>
        <taxon>Luteimicrobium</taxon>
    </lineage>
</organism>
<evidence type="ECO:0000259" key="9">
    <source>
        <dbReference type="PROSITE" id="PS51671"/>
    </source>
</evidence>
<dbReference type="CDD" id="cd04886">
    <property type="entry name" value="ACT_ThrD-II-like"/>
    <property type="match status" value="1"/>
</dbReference>
<dbReference type="FunFam" id="3.40.50.1100:FF:000005">
    <property type="entry name" value="Threonine dehydratase catabolic"/>
    <property type="match status" value="1"/>
</dbReference>
<dbReference type="InterPro" id="IPR050147">
    <property type="entry name" value="Ser/Thr_Dehydratase"/>
</dbReference>
<dbReference type="PROSITE" id="PS51671">
    <property type="entry name" value="ACT"/>
    <property type="match status" value="1"/>
</dbReference>
<comment type="catalytic activity">
    <reaction evidence="1">
        <text>L-threonine = 2-oxobutanoate + NH4(+)</text>
        <dbReference type="Rhea" id="RHEA:22108"/>
        <dbReference type="ChEBI" id="CHEBI:16763"/>
        <dbReference type="ChEBI" id="CHEBI:28938"/>
        <dbReference type="ChEBI" id="CHEBI:57926"/>
        <dbReference type="EC" id="4.3.1.19"/>
    </reaction>
</comment>
<evidence type="ECO:0000256" key="2">
    <source>
        <dbReference type="ARBA" id="ARBA00001933"/>
    </source>
</evidence>
<dbReference type="GO" id="GO:0003941">
    <property type="term" value="F:L-serine ammonia-lyase activity"/>
    <property type="evidence" value="ECO:0007669"/>
    <property type="project" value="TreeGrafter"/>
</dbReference>
<comment type="function">
    <text evidence="7">Catalyzes the anaerobic formation of alpha-ketobutyrate and ammonia from threonine in a two-step reaction. The first step involved a dehydration of threonine and a production of enamine intermediates (aminocrotonate), which tautomerizes to its imine form (iminobutyrate). Both intermediates are unstable and short-lived. The second step is the nonenzymatic hydrolysis of the enamine/imine intermediates to form 2-ketobutyrate and free ammonia. In the low water environment of the cell, the second step is accelerated by RidA.</text>
</comment>
<dbReference type="InterPro" id="IPR036052">
    <property type="entry name" value="TrpB-like_PALP_sf"/>
</dbReference>
<evidence type="ECO:0000256" key="7">
    <source>
        <dbReference type="ARBA" id="ARBA00025527"/>
    </source>
</evidence>
<dbReference type="NCBIfam" id="TIGR01127">
    <property type="entry name" value="ilvA_1Cterm"/>
    <property type="match status" value="1"/>
</dbReference>
<feature type="domain" description="ACT" evidence="9">
    <location>
        <begin position="331"/>
        <end position="405"/>
    </location>
</feature>
<dbReference type="GO" id="GO:0006567">
    <property type="term" value="P:L-threonine catabolic process"/>
    <property type="evidence" value="ECO:0007669"/>
    <property type="project" value="InterPro"/>
</dbReference>
<dbReference type="Pfam" id="PF00291">
    <property type="entry name" value="PALP"/>
    <property type="match status" value="1"/>
</dbReference>
<keyword evidence="5" id="KW-0663">Pyridoxal phosphate</keyword>
<evidence type="ECO:0000256" key="3">
    <source>
        <dbReference type="ARBA" id="ARBA00010869"/>
    </source>
</evidence>